<accession>A0ABT7APC5</accession>
<keyword evidence="2" id="KW-1185">Reference proteome</keyword>
<evidence type="ECO:0008006" key="3">
    <source>
        <dbReference type="Google" id="ProtNLM"/>
    </source>
</evidence>
<comment type="caution">
    <text evidence="1">The sequence shown here is derived from an EMBL/GenBank/DDBJ whole genome shotgun (WGS) entry which is preliminary data.</text>
</comment>
<reference evidence="1 2" key="1">
    <citation type="submission" date="2023-01" db="EMBL/GenBank/DDBJ databases">
        <title>Novel diversity within Roseofilum (Cyanobacteria; Desertifilaceae) from marine benthic mats with descriptions of four novel species.</title>
        <authorList>
            <person name="Wang Y."/>
            <person name="Berthold D.E."/>
            <person name="Hu J."/>
            <person name="Lefler F.W."/>
            <person name="Laughinghouse H.D. IV."/>
        </authorList>
    </citation>
    <scope>NUCLEOTIDE SEQUENCE [LARGE SCALE GENOMIC DNA]</scope>
    <source>
        <strain evidence="1 2">BLCC-M154</strain>
    </source>
</reference>
<evidence type="ECO:0000313" key="2">
    <source>
        <dbReference type="Proteomes" id="UP001235303"/>
    </source>
</evidence>
<sequence>MTILIANIGTSDLAIKVDEIYLPIEFMADTNLDKSGVSPEWLEKWNKRREIVTQAVASQNFRSITEAISDDYDRWVKCLSPVRLGDIVATAIESFEVNTIYFFLTDQNPPHEKDTVYLFNILQRWFQEKYPGLHVDGINVAEKVDVRREDQLSDFYYAFFQEHLQSDQTLLVSDKGGTPQMGTALRMQAIASGIQRVLFVTPELNLGNILQGKPSSCQYASHWRYLKLQKYQTIQQLLSRWDFEGGHKLLEDWQETLEFLGKYPIADLSQAQASKQNIETALIGLKIALATWNLDLKGAQNLSNSTLNDEWIQSATNPKDYDSPLNLYTKCCLYWQLGQAANLLFYLGVFYEETLHKIFIALGDNDLFIDEHKPKWHLRVKNLRQQSQLWDEFARRESRITKFKQEYYRFDGRFTKRNFAEALFTCKAPEKESNWTAILSALKKLDYWFDKRNEVTHGGQGLSIDRLEEILKEDRQKNEPLAGGACEGEEILLTIANIYRNLEQIVGTSRTSTYVQTQRYYIYSDAVDWVNKILNRDIISGNSIGRVSASGHD</sequence>
<protein>
    <recommendedName>
        <fullName evidence="3">Apea-like HEPN domain-containing protein</fullName>
    </recommendedName>
</protein>
<dbReference type="Proteomes" id="UP001235303">
    <property type="component" value="Unassembled WGS sequence"/>
</dbReference>
<gene>
    <name evidence="1" type="ORF">PMG71_04840</name>
</gene>
<dbReference type="EMBL" id="JAQOSP010000033">
    <property type="protein sequence ID" value="MDJ1168744.1"/>
    <property type="molecule type" value="Genomic_DNA"/>
</dbReference>
<evidence type="ECO:0000313" key="1">
    <source>
        <dbReference type="EMBL" id="MDJ1168744.1"/>
    </source>
</evidence>
<proteinExistence type="predicted"/>
<dbReference type="RefSeq" id="WP_283752506.1">
    <property type="nucleotide sequence ID" value="NZ_JAQOSP010000033.1"/>
</dbReference>
<organism evidence="1 2">
    <name type="scientific">Roseofilum acuticapitatum BLCC-M154</name>
    <dbReference type="NCBI Taxonomy" id="3022444"/>
    <lineage>
        <taxon>Bacteria</taxon>
        <taxon>Bacillati</taxon>
        <taxon>Cyanobacteriota</taxon>
        <taxon>Cyanophyceae</taxon>
        <taxon>Desertifilales</taxon>
        <taxon>Desertifilaceae</taxon>
        <taxon>Roseofilum</taxon>
        <taxon>Roseofilum acuticapitatum</taxon>
    </lineage>
</organism>
<name>A0ABT7APC5_9CYAN</name>